<dbReference type="InterPro" id="IPR027443">
    <property type="entry name" value="IPNS-like_sf"/>
</dbReference>
<comment type="caution">
    <text evidence="5">The sequence shown here is derived from an EMBL/GenBank/DDBJ whole genome shotgun (WGS) entry which is preliminary data.</text>
</comment>
<dbReference type="EMBL" id="BAAAYL010000001">
    <property type="protein sequence ID" value="GAA3374058.1"/>
    <property type="molecule type" value="Genomic_DNA"/>
</dbReference>
<evidence type="ECO:0000256" key="3">
    <source>
        <dbReference type="SAM" id="MobiDB-lite"/>
    </source>
</evidence>
<feature type="region of interest" description="Disordered" evidence="3">
    <location>
        <begin position="22"/>
        <end position="41"/>
    </location>
</feature>
<dbReference type="Proteomes" id="UP001499990">
    <property type="component" value="Unassembled WGS sequence"/>
</dbReference>
<feature type="domain" description="Isopenicillin N synthase-like Fe(2+) 2OG dioxygenase" evidence="4">
    <location>
        <begin position="32"/>
        <end position="74"/>
    </location>
</feature>
<keyword evidence="2" id="KW-0045">Antibiotic biosynthesis</keyword>
<comment type="pathway">
    <text evidence="1">Antibiotic biosynthesis.</text>
</comment>
<evidence type="ECO:0000256" key="1">
    <source>
        <dbReference type="ARBA" id="ARBA00004792"/>
    </source>
</evidence>
<proteinExistence type="predicted"/>
<reference evidence="6" key="1">
    <citation type="journal article" date="2019" name="Int. J. Syst. Evol. Microbiol.">
        <title>The Global Catalogue of Microorganisms (GCM) 10K type strain sequencing project: providing services to taxonomists for standard genome sequencing and annotation.</title>
        <authorList>
            <consortium name="The Broad Institute Genomics Platform"/>
            <consortium name="The Broad Institute Genome Sequencing Center for Infectious Disease"/>
            <person name="Wu L."/>
            <person name="Ma J."/>
        </authorList>
    </citation>
    <scope>NUCLEOTIDE SEQUENCE [LARGE SCALE GENOMIC DNA]</scope>
    <source>
        <strain evidence="6">JCM 9651</strain>
    </source>
</reference>
<name>A0ABP6SE53_9ACTN</name>
<organism evidence="5 6">
    <name type="scientific">Streptomyces sannanensis</name>
    <dbReference type="NCBI Taxonomy" id="285536"/>
    <lineage>
        <taxon>Bacteria</taxon>
        <taxon>Bacillati</taxon>
        <taxon>Actinomycetota</taxon>
        <taxon>Actinomycetes</taxon>
        <taxon>Kitasatosporales</taxon>
        <taxon>Streptomycetaceae</taxon>
        <taxon>Streptomyces</taxon>
    </lineage>
</organism>
<evidence type="ECO:0000256" key="2">
    <source>
        <dbReference type="ARBA" id="ARBA00023194"/>
    </source>
</evidence>
<evidence type="ECO:0000259" key="4">
    <source>
        <dbReference type="Pfam" id="PF03171"/>
    </source>
</evidence>
<sequence length="133" mass="14248">MHDGVRVFRVLGDERGVVSSGLGETRRVGGRGGLQDGGWEDAPYDPDAFTINIGDLTARWAGGRRRSGRHRMLPPPLAAPAEELNAAPVHFDECDPGTRLGGVDSHTNLREKPDAIGLAWHGMTGRTGPLEDS</sequence>
<gene>
    <name evidence="5" type="ORF">GCM10020367_36450</name>
</gene>
<dbReference type="Pfam" id="PF03171">
    <property type="entry name" value="2OG-FeII_Oxy"/>
    <property type="match status" value="1"/>
</dbReference>
<dbReference type="InterPro" id="IPR044861">
    <property type="entry name" value="IPNS-like_FE2OG_OXY"/>
</dbReference>
<protein>
    <recommendedName>
        <fullName evidence="4">Isopenicillin N synthase-like Fe(2+) 2OG dioxygenase domain-containing protein</fullName>
    </recommendedName>
</protein>
<dbReference type="Gene3D" id="2.60.120.330">
    <property type="entry name" value="B-lactam Antibiotic, Isopenicillin N Synthase, Chain"/>
    <property type="match status" value="1"/>
</dbReference>
<evidence type="ECO:0000313" key="6">
    <source>
        <dbReference type="Proteomes" id="UP001499990"/>
    </source>
</evidence>
<accession>A0ABP6SE53</accession>
<dbReference type="SUPFAM" id="SSF51197">
    <property type="entry name" value="Clavaminate synthase-like"/>
    <property type="match status" value="1"/>
</dbReference>
<evidence type="ECO:0000313" key="5">
    <source>
        <dbReference type="EMBL" id="GAA3374058.1"/>
    </source>
</evidence>
<keyword evidence="6" id="KW-1185">Reference proteome</keyword>